<dbReference type="AlphaFoldDB" id="A0A415SCK7"/>
<gene>
    <name evidence="2" type="ORF">DWZ50_02760</name>
    <name evidence="1" type="ORF">PNW85_17785</name>
</gene>
<dbReference type="Proteomes" id="UP001212160">
    <property type="component" value="Unassembled WGS sequence"/>
</dbReference>
<dbReference type="Proteomes" id="UP000285610">
    <property type="component" value="Unassembled WGS sequence"/>
</dbReference>
<reference evidence="1" key="2">
    <citation type="submission" date="2023-01" db="EMBL/GenBank/DDBJ databases">
        <title>Human gut microbiome strain richness.</title>
        <authorList>
            <person name="Chen-Liaw A."/>
        </authorList>
    </citation>
    <scope>NUCLEOTIDE SEQUENCE</scope>
    <source>
        <strain evidence="1">RTP21484st1_H11_RTP21484_190118</strain>
    </source>
</reference>
<protein>
    <submittedName>
        <fullName evidence="1">DUF6076 domain-containing protein</fullName>
    </submittedName>
</protein>
<accession>A0A415SCK7</accession>
<organism evidence="2 3">
    <name type="scientific">Mediterraneibacter gnavus</name>
    <name type="common">Ruminococcus gnavus</name>
    <dbReference type="NCBI Taxonomy" id="33038"/>
    <lineage>
        <taxon>Bacteria</taxon>
        <taxon>Bacillati</taxon>
        <taxon>Bacillota</taxon>
        <taxon>Clostridia</taxon>
        <taxon>Lachnospirales</taxon>
        <taxon>Lachnospiraceae</taxon>
        <taxon>Mediterraneibacter</taxon>
    </lineage>
</organism>
<evidence type="ECO:0000313" key="3">
    <source>
        <dbReference type="Proteomes" id="UP000285610"/>
    </source>
</evidence>
<comment type="caution">
    <text evidence="2">The sequence shown here is derived from an EMBL/GenBank/DDBJ whole genome shotgun (WGS) entry which is preliminary data.</text>
</comment>
<dbReference type="EMBL" id="QRQE01000005">
    <property type="protein sequence ID" value="RHM80397.1"/>
    <property type="molecule type" value="Genomic_DNA"/>
</dbReference>
<evidence type="ECO:0000313" key="1">
    <source>
        <dbReference type="EMBL" id="MDB8688475.1"/>
    </source>
</evidence>
<sequence>MAYISTRQDNKTVILNSHAQKEVEANVGEFLLSFLELDLREYGKLYHYVTSRCPIHDKIKNLSELYPKTAEKFGIAYDEDYDNHRNLLNIFHFLSKNQDIHFDFYDHPFFAFSNIGCESSLIARSFDDTIINIGDALDLAGLQEKFKNYIDFCFLEDNDKINMLTPEERFFLFFSLDSLGIVNPPSIRTTYLFHPFDLHEELKHVRIPLEIPKSREDQRKVIDQFISPTLDLITGEMISKIHGKVTIDSVAKCIYPEDFLSYEFDQLIRQNIQIKICQNCKRLFIPSGKYKTDCCDRIPEGKKYSCKKIMAQKRRKQKVNSDPITKEYEKAYKRMYARISSGTLEKSDFLKWSEEAKQKRDAASQRYAKSKDETIIIDFKKYLGNK</sequence>
<dbReference type="EMBL" id="JAQMLA010000088">
    <property type="protein sequence ID" value="MDB8688475.1"/>
    <property type="molecule type" value="Genomic_DNA"/>
</dbReference>
<proteinExistence type="predicted"/>
<evidence type="ECO:0000313" key="2">
    <source>
        <dbReference type="EMBL" id="RHM80397.1"/>
    </source>
</evidence>
<reference evidence="2 3" key="1">
    <citation type="submission" date="2018-08" db="EMBL/GenBank/DDBJ databases">
        <title>A genome reference for cultivated species of the human gut microbiota.</title>
        <authorList>
            <person name="Zou Y."/>
            <person name="Xue W."/>
            <person name="Luo G."/>
        </authorList>
    </citation>
    <scope>NUCLEOTIDE SEQUENCE [LARGE SCALE GENOMIC DNA]</scope>
    <source>
        <strain evidence="2 3">AF33-12</strain>
    </source>
</reference>
<dbReference type="Pfam" id="PF19553">
    <property type="entry name" value="DUF6076"/>
    <property type="match status" value="1"/>
</dbReference>
<dbReference type="RefSeq" id="WP_118444207.1">
    <property type="nucleotide sequence ID" value="NZ_DAWDPA010000002.1"/>
</dbReference>
<name>A0A415SCK7_MEDGN</name>
<dbReference type="InterPro" id="IPR045722">
    <property type="entry name" value="DUF6076"/>
</dbReference>